<evidence type="ECO:0000313" key="1">
    <source>
        <dbReference type="EMBL" id="KAF2004358.1"/>
    </source>
</evidence>
<dbReference type="EMBL" id="ML977567">
    <property type="protein sequence ID" value="KAF2004358.1"/>
    <property type="molecule type" value="Genomic_DNA"/>
</dbReference>
<keyword evidence="2" id="KW-1185">Reference proteome</keyword>
<evidence type="ECO:0000313" key="2">
    <source>
        <dbReference type="Proteomes" id="UP000799779"/>
    </source>
</evidence>
<accession>A0A6A5WTE8</accession>
<dbReference type="AlphaFoldDB" id="A0A6A5WTE8"/>
<dbReference type="Proteomes" id="UP000799779">
    <property type="component" value="Unassembled WGS sequence"/>
</dbReference>
<organism evidence="1 2">
    <name type="scientific">Amniculicola lignicola CBS 123094</name>
    <dbReference type="NCBI Taxonomy" id="1392246"/>
    <lineage>
        <taxon>Eukaryota</taxon>
        <taxon>Fungi</taxon>
        <taxon>Dikarya</taxon>
        <taxon>Ascomycota</taxon>
        <taxon>Pezizomycotina</taxon>
        <taxon>Dothideomycetes</taxon>
        <taxon>Pleosporomycetidae</taxon>
        <taxon>Pleosporales</taxon>
        <taxon>Amniculicolaceae</taxon>
        <taxon>Amniculicola</taxon>
    </lineage>
</organism>
<gene>
    <name evidence="1" type="ORF">P154DRAFT_519240</name>
</gene>
<protein>
    <submittedName>
        <fullName evidence="1">Uncharacterized protein</fullName>
    </submittedName>
</protein>
<feature type="non-terminal residue" evidence="1">
    <location>
        <position position="1"/>
    </location>
</feature>
<sequence length="57" mass="6961">LTALKLYIKRLNNISIPLLIFMWHAAAEQIRYNFFKRYITINLNKIRKIKQKLKDIK</sequence>
<proteinExistence type="predicted"/>
<name>A0A6A5WTE8_9PLEO</name>
<reference evidence="1" key="1">
    <citation type="journal article" date="2020" name="Stud. Mycol.">
        <title>101 Dothideomycetes genomes: a test case for predicting lifestyles and emergence of pathogens.</title>
        <authorList>
            <person name="Haridas S."/>
            <person name="Albert R."/>
            <person name="Binder M."/>
            <person name="Bloem J."/>
            <person name="Labutti K."/>
            <person name="Salamov A."/>
            <person name="Andreopoulos B."/>
            <person name="Baker S."/>
            <person name="Barry K."/>
            <person name="Bills G."/>
            <person name="Bluhm B."/>
            <person name="Cannon C."/>
            <person name="Castanera R."/>
            <person name="Culley D."/>
            <person name="Daum C."/>
            <person name="Ezra D."/>
            <person name="Gonzalez J."/>
            <person name="Henrissat B."/>
            <person name="Kuo A."/>
            <person name="Liang C."/>
            <person name="Lipzen A."/>
            <person name="Lutzoni F."/>
            <person name="Magnuson J."/>
            <person name="Mondo S."/>
            <person name="Nolan M."/>
            <person name="Ohm R."/>
            <person name="Pangilinan J."/>
            <person name="Park H.-J."/>
            <person name="Ramirez L."/>
            <person name="Alfaro M."/>
            <person name="Sun H."/>
            <person name="Tritt A."/>
            <person name="Yoshinaga Y."/>
            <person name="Zwiers L.-H."/>
            <person name="Turgeon B."/>
            <person name="Goodwin S."/>
            <person name="Spatafora J."/>
            <person name="Crous P."/>
            <person name="Grigoriev I."/>
        </authorList>
    </citation>
    <scope>NUCLEOTIDE SEQUENCE</scope>
    <source>
        <strain evidence="1">CBS 123094</strain>
    </source>
</reference>